<keyword evidence="1" id="KW-1133">Transmembrane helix</keyword>
<keyword evidence="1" id="KW-0472">Membrane</keyword>
<keyword evidence="1" id="KW-0812">Transmembrane</keyword>
<sequence length="136" mass="14160">MGRQITAFLLVVGLNIAVAVFLGVSVVAKSVFVFARADALAYLCGLWIALLAGWISRRYGFALAVAGIHLGFGLLAAHFVAGFTEAGFVQAVSANSLNFAVFMLTGVVGACIGVLLSQLNGARGRRARSVDRGELS</sequence>
<organism evidence="2 3">
    <name type="scientific">Stenotrophomonas oahuensis</name>
    <dbReference type="NCBI Taxonomy" id="3003271"/>
    <lineage>
        <taxon>Bacteria</taxon>
        <taxon>Pseudomonadati</taxon>
        <taxon>Pseudomonadota</taxon>
        <taxon>Gammaproteobacteria</taxon>
        <taxon>Lysobacterales</taxon>
        <taxon>Lysobacteraceae</taxon>
        <taxon>Stenotrophomonas</taxon>
    </lineage>
</organism>
<proteinExistence type="predicted"/>
<dbReference type="Proteomes" id="UP001302072">
    <property type="component" value="Chromosome"/>
</dbReference>
<name>A0ABY9YK34_9GAMM</name>
<keyword evidence="3" id="KW-1185">Reference proteome</keyword>
<feature type="transmembrane region" description="Helical" evidence="1">
    <location>
        <begin position="34"/>
        <end position="54"/>
    </location>
</feature>
<feature type="transmembrane region" description="Helical" evidence="1">
    <location>
        <begin position="61"/>
        <end position="84"/>
    </location>
</feature>
<evidence type="ECO:0000256" key="1">
    <source>
        <dbReference type="SAM" id="Phobius"/>
    </source>
</evidence>
<evidence type="ECO:0000313" key="2">
    <source>
        <dbReference type="EMBL" id="WNH51252.1"/>
    </source>
</evidence>
<gene>
    <name evidence="2" type="ORF">PDM29_12845</name>
</gene>
<dbReference type="EMBL" id="CP115541">
    <property type="protein sequence ID" value="WNH51252.1"/>
    <property type="molecule type" value="Genomic_DNA"/>
</dbReference>
<protein>
    <recommendedName>
        <fullName evidence="4">TIGR04086 family membrane protein</fullName>
    </recommendedName>
</protein>
<evidence type="ECO:0000313" key="3">
    <source>
        <dbReference type="Proteomes" id="UP001302072"/>
    </source>
</evidence>
<evidence type="ECO:0008006" key="4">
    <source>
        <dbReference type="Google" id="ProtNLM"/>
    </source>
</evidence>
<feature type="transmembrane region" description="Helical" evidence="1">
    <location>
        <begin position="7"/>
        <end position="28"/>
    </location>
</feature>
<accession>A0ABY9YK34</accession>
<feature type="transmembrane region" description="Helical" evidence="1">
    <location>
        <begin position="96"/>
        <end position="116"/>
    </location>
</feature>
<dbReference type="RefSeq" id="WP_311190503.1">
    <property type="nucleotide sequence ID" value="NZ_CP115541.1"/>
</dbReference>
<reference evidence="2 3" key="1">
    <citation type="submission" date="2022-12" db="EMBL/GenBank/DDBJ databases">
        <title>Two new species, Stenotrophomonas aracearum and Stenotrophomonas oahuensis, isolated from Anthurium (Araceae family) in Hawaii.</title>
        <authorList>
            <person name="Chunag S.C."/>
            <person name="Dobhal S."/>
            <person name="Alvarez A."/>
            <person name="Arif M."/>
        </authorList>
    </citation>
    <scope>NUCLEOTIDE SEQUENCE [LARGE SCALE GENOMIC DNA]</scope>
    <source>
        <strain evidence="2 3">A5586</strain>
    </source>
</reference>